<dbReference type="Pfam" id="PF07727">
    <property type="entry name" value="RVT_2"/>
    <property type="match status" value="1"/>
</dbReference>
<organism evidence="3 4">
    <name type="scientific">Rubroshorea leprosula</name>
    <dbReference type="NCBI Taxonomy" id="152421"/>
    <lineage>
        <taxon>Eukaryota</taxon>
        <taxon>Viridiplantae</taxon>
        <taxon>Streptophyta</taxon>
        <taxon>Embryophyta</taxon>
        <taxon>Tracheophyta</taxon>
        <taxon>Spermatophyta</taxon>
        <taxon>Magnoliopsida</taxon>
        <taxon>eudicotyledons</taxon>
        <taxon>Gunneridae</taxon>
        <taxon>Pentapetalae</taxon>
        <taxon>rosids</taxon>
        <taxon>malvids</taxon>
        <taxon>Malvales</taxon>
        <taxon>Dipterocarpaceae</taxon>
        <taxon>Rubroshorea</taxon>
    </lineage>
</organism>
<feature type="compositionally biased region" description="Low complexity" evidence="1">
    <location>
        <begin position="27"/>
        <end position="36"/>
    </location>
</feature>
<evidence type="ECO:0000256" key="1">
    <source>
        <dbReference type="SAM" id="MobiDB-lite"/>
    </source>
</evidence>
<reference evidence="3 4" key="1">
    <citation type="journal article" date="2021" name="Commun. Biol.">
        <title>The genome of Shorea leprosula (Dipterocarpaceae) highlights the ecological relevance of drought in aseasonal tropical rainforests.</title>
        <authorList>
            <person name="Ng K.K.S."/>
            <person name="Kobayashi M.J."/>
            <person name="Fawcett J.A."/>
            <person name="Hatakeyama M."/>
            <person name="Paape T."/>
            <person name="Ng C.H."/>
            <person name="Ang C.C."/>
            <person name="Tnah L.H."/>
            <person name="Lee C.T."/>
            <person name="Nishiyama T."/>
            <person name="Sese J."/>
            <person name="O'Brien M.J."/>
            <person name="Copetti D."/>
            <person name="Mohd Noor M.I."/>
            <person name="Ong R.C."/>
            <person name="Putra M."/>
            <person name="Sireger I.Z."/>
            <person name="Indrioko S."/>
            <person name="Kosugi Y."/>
            <person name="Izuno A."/>
            <person name="Isagi Y."/>
            <person name="Lee S.L."/>
            <person name="Shimizu K.K."/>
        </authorList>
    </citation>
    <scope>NUCLEOTIDE SEQUENCE [LARGE SCALE GENOMIC DNA]</scope>
    <source>
        <strain evidence="3">214</strain>
    </source>
</reference>
<feature type="compositionally biased region" description="Basic and acidic residues" evidence="1">
    <location>
        <begin position="1"/>
        <end position="26"/>
    </location>
</feature>
<dbReference type="PANTHER" id="PTHR11439">
    <property type="entry name" value="GAG-POL-RELATED RETROTRANSPOSON"/>
    <property type="match status" value="1"/>
</dbReference>
<dbReference type="PANTHER" id="PTHR11439:SF467">
    <property type="entry name" value="INTEGRASE CATALYTIC DOMAIN-CONTAINING PROTEIN"/>
    <property type="match status" value="1"/>
</dbReference>
<protein>
    <recommendedName>
        <fullName evidence="2">Reverse transcriptase Ty1/copia-type domain-containing protein</fullName>
    </recommendedName>
</protein>
<dbReference type="AlphaFoldDB" id="A0AAV5JDE2"/>
<dbReference type="EMBL" id="BPVZ01000031">
    <property type="protein sequence ID" value="GKV10025.1"/>
    <property type="molecule type" value="Genomic_DNA"/>
</dbReference>
<name>A0AAV5JDE2_9ROSI</name>
<proteinExistence type="predicted"/>
<dbReference type="Proteomes" id="UP001054252">
    <property type="component" value="Unassembled WGS sequence"/>
</dbReference>
<gene>
    <name evidence="3" type="ORF">SLEP1_g21450</name>
</gene>
<dbReference type="CDD" id="cd09272">
    <property type="entry name" value="RNase_HI_RT_Ty1"/>
    <property type="match status" value="1"/>
</dbReference>
<keyword evidence="4" id="KW-1185">Reference proteome</keyword>
<evidence type="ECO:0000259" key="2">
    <source>
        <dbReference type="Pfam" id="PF07727"/>
    </source>
</evidence>
<comment type="caution">
    <text evidence="3">The sequence shown here is derived from an EMBL/GenBank/DDBJ whole genome shotgun (WGS) entry which is preliminary data.</text>
</comment>
<dbReference type="InterPro" id="IPR013103">
    <property type="entry name" value="RVT_2"/>
</dbReference>
<feature type="domain" description="Reverse transcriptase Ty1/copia-type" evidence="2">
    <location>
        <begin position="151"/>
        <end position="315"/>
    </location>
</feature>
<feature type="region of interest" description="Disordered" evidence="1">
    <location>
        <begin position="1"/>
        <end position="52"/>
    </location>
</feature>
<sequence length="535" mass="61383">MVEDSKKQDDSEHTQEIPDKETHQEEQVQPPQQPQVRRSTRLHQPSRKYSTDEYVLLTDGGEPKTYCEAMESENKKEWLMAMQEEMSSLQENGTYELVELPKDKKALNNKWVFRVKSEVNNPNPRFKARLVVKDFGQQKGIDYDEIFSPVLDVKTAFLHGDLEEEIYMKQPEGFEVQGKKNLVCKLKKSLYGLKQAPRQWYCKFDSFMGEHKFTRTESDHCVYVKRYPDGDFLILLLYVDDMLIVGHDTKKIAALKIDLSKSFSMKDLGPAKQILGMKIFRDRKNKKLWLSQEKYIEKVLDRFNMSKAKPVGTPLASHFKLSTEQCPASKEEVEYMKNVPYASAVGSLMYAMVCTRPDIAHAVGVVSRFLSNPGKQHWVAIKWIFKYLRGTSHMFLCYGEHESLLNGYSDADFGGDLDSRKSTSGYLMLYAGGAISWKSKLQKSVSLSTTEAECIALSEAGKEIVWMKTFFEELGLKQEGFVLFCDNQSAIYLKKVLDVEKVHMNDNSSDMMTKSLVRSKFEFCISQAGLVEPPN</sequence>
<dbReference type="SUPFAM" id="SSF56672">
    <property type="entry name" value="DNA/RNA polymerases"/>
    <property type="match status" value="1"/>
</dbReference>
<evidence type="ECO:0000313" key="3">
    <source>
        <dbReference type="EMBL" id="GKV10025.1"/>
    </source>
</evidence>
<evidence type="ECO:0000313" key="4">
    <source>
        <dbReference type="Proteomes" id="UP001054252"/>
    </source>
</evidence>
<dbReference type="InterPro" id="IPR043502">
    <property type="entry name" value="DNA/RNA_pol_sf"/>
</dbReference>
<accession>A0AAV5JDE2</accession>